<dbReference type="EMBL" id="JNAS01000004">
    <property type="protein sequence ID" value="KGG07630.1"/>
    <property type="molecule type" value="Genomic_DNA"/>
</dbReference>
<dbReference type="InterPro" id="IPR033900">
    <property type="entry name" value="Gram_neg_porin_domain"/>
</dbReference>
<reference evidence="3" key="1">
    <citation type="journal article" date="2014" name="Sci. Data">
        <title>Genomes of diverse isolates of the marine cyanobacterium Prochlorococcus.</title>
        <authorList>
            <person name="Biller S."/>
            <person name="Berube P."/>
            <person name="Thompson J."/>
            <person name="Kelly L."/>
            <person name="Roggensack S."/>
            <person name="Awad L."/>
            <person name="Roache-Johnson K."/>
            <person name="Ding H."/>
            <person name="Giovannoni S.J."/>
            <person name="Moore L.R."/>
            <person name="Chisholm S.W."/>
        </authorList>
    </citation>
    <scope>NUCLEOTIDE SEQUENCE [LARGE SCALE GENOMIC DNA]</scope>
    <source>
        <strain evidence="3">SB</strain>
    </source>
</reference>
<name>A0A0A2B4D3_PROMR</name>
<comment type="caution">
    <text evidence="2">The sequence shown here is derived from an EMBL/GenBank/DDBJ whole genome shotgun (WGS) entry which is preliminary data.</text>
</comment>
<evidence type="ECO:0000259" key="1">
    <source>
        <dbReference type="Pfam" id="PF13609"/>
    </source>
</evidence>
<dbReference type="Proteomes" id="UP000030345">
    <property type="component" value="Unassembled WGS sequence"/>
</dbReference>
<dbReference type="InterPro" id="IPR023614">
    <property type="entry name" value="Porin_dom_sf"/>
</dbReference>
<dbReference type="Pfam" id="PF13609">
    <property type="entry name" value="Porin_4"/>
    <property type="match status" value="1"/>
</dbReference>
<dbReference type="Gene3D" id="2.40.160.10">
    <property type="entry name" value="Porin"/>
    <property type="match status" value="1"/>
</dbReference>
<protein>
    <submittedName>
        <fullName evidence="2">Putative porin</fullName>
    </submittedName>
</protein>
<organism evidence="2 3">
    <name type="scientific">Prochlorococcus marinus str. SB</name>
    <dbReference type="NCBI Taxonomy" id="59926"/>
    <lineage>
        <taxon>Bacteria</taxon>
        <taxon>Bacillati</taxon>
        <taxon>Cyanobacteriota</taxon>
        <taxon>Cyanophyceae</taxon>
        <taxon>Synechococcales</taxon>
        <taxon>Prochlorococcaceae</taxon>
        <taxon>Prochlorococcus</taxon>
    </lineage>
</organism>
<evidence type="ECO:0000313" key="2">
    <source>
        <dbReference type="EMBL" id="KGG07630.1"/>
    </source>
</evidence>
<dbReference type="SUPFAM" id="SSF56935">
    <property type="entry name" value="Porins"/>
    <property type="match status" value="1"/>
</dbReference>
<dbReference type="AlphaFoldDB" id="A0A0A2B4D3"/>
<dbReference type="GO" id="GO:0015288">
    <property type="term" value="F:porin activity"/>
    <property type="evidence" value="ECO:0007669"/>
    <property type="project" value="InterPro"/>
</dbReference>
<dbReference type="GO" id="GO:0016020">
    <property type="term" value="C:membrane"/>
    <property type="evidence" value="ECO:0007669"/>
    <property type="project" value="InterPro"/>
</dbReference>
<feature type="domain" description="Porin" evidence="1">
    <location>
        <begin position="54"/>
        <end position="235"/>
    </location>
</feature>
<dbReference type="eggNOG" id="COG3659">
    <property type="taxonomic scope" value="Bacteria"/>
</dbReference>
<sequence length="260" mass="26476">MDLSTSFTGEDSLAVAVIGGNAGTTAVDDVMGGDGTEDILTLDGVSYTFPLGGFTVTAGDGVGVDDLNTGACAYSAFTDTISDCGTSSVGGEADSAVAVSYDFGNGFTAAGGVGFATEATGVLSDEDASTIGLEAAYTADTYGVSLAYTDNDEAGGDTSFYSIQASYTPDAPYSVSAGYEFDDDDADSIFLGLTTEVGPGSLSLGASTQELADDHDDNYMYELAYSYDVNDGMTVTPGLFIIEDADDDEFGMVVTTSFSF</sequence>
<evidence type="ECO:0000313" key="3">
    <source>
        <dbReference type="Proteomes" id="UP000030345"/>
    </source>
</evidence>
<gene>
    <name evidence="2" type="ORF">EV02_1972</name>
</gene>
<accession>A0A0A2B4D3</accession>
<proteinExistence type="predicted"/>